<evidence type="ECO:0000313" key="1">
    <source>
        <dbReference type="EMBL" id="KAK7360757.1"/>
    </source>
</evidence>
<name>A0AAN9MYT4_CANGL</name>
<organism evidence="1 2">
    <name type="scientific">Canavalia gladiata</name>
    <name type="common">Sword bean</name>
    <name type="synonym">Dolichos gladiatus</name>
    <dbReference type="NCBI Taxonomy" id="3824"/>
    <lineage>
        <taxon>Eukaryota</taxon>
        <taxon>Viridiplantae</taxon>
        <taxon>Streptophyta</taxon>
        <taxon>Embryophyta</taxon>
        <taxon>Tracheophyta</taxon>
        <taxon>Spermatophyta</taxon>
        <taxon>Magnoliopsida</taxon>
        <taxon>eudicotyledons</taxon>
        <taxon>Gunneridae</taxon>
        <taxon>Pentapetalae</taxon>
        <taxon>rosids</taxon>
        <taxon>fabids</taxon>
        <taxon>Fabales</taxon>
        <taxon>Fabaceae</taxon>
        <taxon>Papilionoideae</taxon>
        <taxon>50 kb inversion clade</taxon>
        <taxon>NPAAA clade</taxon>
        <taxon>indigoferoid/millettioid clade</taxon>
        <taxon>Phaseoleae</taxon>
        <taxon>Canavalia</taxon>
    </lineage>
</organism>
<dbReference type="EMBL" id="JAYMYQ010000001">
    <property type="protein sequence ID" value="KAK7360757.1"/>
    <property type="molecule type" value="Genomic_DNA"/>
</dbReference>
<sequence length="126" mass="14209">MVSQSLNWSRKSVPRLEGHVAKLAQFYFTLRIGASPILWDGEQVDSRGMPVKGSIAASTLVQNDVSKLRFQDSYLGFKGDQNRGRWLTLKKAKSQDFNMDSDLGVRHCLELVIGELIPKRLDFGLQ</sequence>
<dbReference type="Proteomes" id="UP001367508">
    <property type="component" value="Unassembled WGS sequence"/>
</dbReference>
<gene>
    <name evidence="1" type="ORF">VNO77_02767</name>
</gene>
<proteinExistence type="predicted"/>
<dbReference type="AlphaFoldDB" id="A0AAN9MYT4"/>
<comment type="caution">
    <text evidence="1">The sequence shown here is derived from an EMBL/GenBank/DDBJ whole genome shotgun (WGS) entry which is preliminary data.</text>
</comment>
<reference evidence="1 2" key="1">
    <citation type="submission" date="2024-01" db="EMBL/GenBank/DDBJ databases">
        <title>The genomes of 5 underutilized Papilionoideae crops provide insights into root nodulation and disease resistanc.</title>
        <authorList>
            <person name="Jiang F."/>
        </authorList>
    </citation>
    <scope>NUCLEOTIDE SEQUENCE [LARGE SCALE GENOMIC DNA]</scope>
    <source>
        <strain evidence="1">LVBAO_FW01</strain>
        <tissue evidence="1">Leaves</tissue>
    </source>
</reference>
<evidence type="ECO:0000313" key="2">
    <source>
        <dbReference type="Proteomes" id="UP001367508"/>
    </source>
</evidence>
<keyword evidence="2" id="KW-1185">Reference proteome</keyword>
<protein>
    <submittedName>
        <fullName evidence="1">Uncharacterized protein</fullName>
    </submittedName>
</protein>
<accession>A0AAN9MYT4</accession>